<dbReference type="Pfam" id="PF05448">
    <property type="entry name" value="AXE1"/>
    <property type="match status" value="1"/>
</dbReference>
<proteinExistence type="predicted"/>
<dbReference type="InterPro" id="IPR039069">
    <property type="entry name" value="CE7"/>
</dbReference>
<dbReference type="PANTHER" id="PTHR40111:SF1">
    <property type="entry name" value="CEPHALOSPORIN-C DEACETYLASE"/>
    <property type="match status" value="1"/>
</dbReference>
<name>A0ABR8W3X9_9MICO</name>
<sequence>MPRFDLSPVQLRTYRPTVAEPADFDAFWQRTLDSSRRLAAPAERTRVETPLTLVDVYDLTFSGFGGDRVRGWYVVPAGATGPLPTVVEYNGYGGGRGLPHERLGWAASGYAWVFMDTRGQGSGWGTGGSTPDPHGTGASAPGFMTRGIDDPEQYYYRRVFTDAALLIDAVRAFPEVDADRIAVTGGSQGGGIAIAAAGLTPGLVGVMPDVPFLCHFERAVGLTDSDPYQEIVRYLAVHRDAVTQTFETLSYFDGVNFAARADAPALYSVALMDPVCPPSTVFAAANHHRGGADVVEYAFNEHEGGLGVQWQRQAAWLAERLG</sequence>
<dbReference type="SUPFAM" id="SSF53474">
    <property type="entry name" value="alpha/beta-Hydrolases"/>
    <property type="match status" value="1"/>
</dbReference>
<comment type="caution">
    <text evidence="2">The sequence shown here is derived from an EMBL/GenBank/DDBJ whole genome shotgun (WGS) entry which is preliminary data.</text>
</comment>
<dbReference type="PANTHER" id="PTHR40111">
    <property type="entry name" value="CEPHALOSPORIN-C DEACETYLASE"/>
    <property type="match status" value="1"/>
</dbReference>
<keyword evidence="3" id="KW-1185">Reference proteome</keyword>
<accession>A0ABR8W3X9</accession>
<evidence type="ECO:0000259" key="1">
    <source>
        <dbReference type="Pfam" id="PF05448"/>
    </source>
</evidence>
<evidence type="ECO:0000313" key="2">
    <source>
        <dbReference type="EMBL" id="MBD8011734.1"/>
    </source>
</evidence>
<protein>
    <submittedName>
        <fullName evidence="2">Acetylxylan esterase</fullName>
    </submittedName>
</protein>
<dbReference type="InterPro" id="IPR008391">
    <property type="entry name" value="AXE1_dom"/>
</dbReference>
<organism evidence="2 3">
    <name type="scientific">Microbacterium commune</name>
    <dbReference type="NCBI Taxonomy" id="2762219"/>
    <lineage>
        <taxon>Bacteria</taxon>
        <taxon>Bacillati</taxon>
        <taxon>Actinomycetota</taxon>
        <taxon>Actinomycetes</taxon>
        <taxon>Micrococcales</taxon>
        <taxon>Microbacteriaceae</taxon>
        <taxon>Microbacterium</taxon>
    </lineage>
</organism>
<dbReference type="Proteomes" id="UP000611521">
    <property type="component" value="Unassembled WGS sequence"/>
</dbReference>
<dbReference type="EMBL" id="JACSPX010000001">
    <property type="protein sequence ID" value="MBD8011734.1"/>
    <property type="molecule type" value="Genomic_DNA"/>
</dbReference>
<dbReference type="RefSeq" id="WP_191712382.1">
    <property type="nucleotide sequence ID" value="NZ_JACSPX010000001.1"/>
</dbReference>
<dbReference type="Gene3D" id="3.40.50.1820">
    <property type="entry name" value="alpha/beta hydrolase"/>
    <property type="match status" value="1"/>
</dbReference>
<reference evidence="2 3" key="1">
    <citation type="submission" date="2020-08" db="EMBL/GenBank/DDBJ databases">
        <title>A Genomic Blueprint of the Chicken Gut Microbiome.</title>
        <authorList>
            <person name="Gilroy R."/>
            <person name="Ravi A."/>
            <person name="Getino M."/>
            <person name="Pursley I."/>
            <person name="Horton D.L."/>
            <person name="Alikhan N.-F."/>
            <person name="Baker D."/>
            <person name="Gharbi K."/>
            <person name="Hall N."/>
            <person name="Watson M."/>
            <person name="Adriaenssens E.M."/>
            <person name="Foster-Nyarko E."/>
            <person name="Jarju S."/>
            <person name="Secka A."/>
            <person name="Antonio M."/>
            <person name="Oren A."/>
            <person name="Chaudhuri R."/>
            <person name="La Ragione R.M."/>
            <person name="Hildebrand F."/>
            <person name="Pallen M.J."/>
        </authorList>
    </citation>
    <scope>NUCLEOTIDE SEQUENCE [LARGE SCALE GENOMIC DNA]</scope>
    <source>
        <strain evidence="2 3">Re1</strain>
    </source>
</reference>
<dbReference type="InterPro" id="IPR029058">
    <property type="entry name" value="AB_hydrolase_fold"/>
</dbReference>
<feature type="domain" description="Acetyl xylan esterase" evidence="1">
    <location>
        <begin position="1"/>
        <end position="318"/>
    </location>
</feature>
<gene>
    <name evidence="2" type="ORF">H9633_05415</name>
</gene>
<evidence type="ECO:0000313" key="3">
    <source>
        <dbReference type="Proteomes" id="UP000611521"/>
    </source>
</evidence>